<dbReference type="AlphaFoldDB" id="A0A7H1MCY2"/>
<reference evidence="2" key="1">
    <citation type="submission" date="2024-06" db="EMBL/GenBank/DDBJ databases">
        <title>Complete Genome Sequence of mouse commensal type strain Neisseria musculi.</title>
        <authorList>
            <person name="Thapa E."/>
            <person name="Aluvathingal J."/>
            <person name="Nadendla S."/>
            <person name="Mehta A."/>
            <person name="Tettelin H."/>
            <person name="Weyand N.J."/>
        </authorList>
    </citation>
    <scope>NUCLEOTIDE SEQUENCE</scope>
    <source>
        <strain evidence="2">NW831</strain>
    </source>
</reference>
<dbReference type="RefSeq" id="WP_187001162.1">
    <property type="nucleotide sequence ID" value="NZ_CP060414.2"/>
</dbReference>
<organism evidence="2 3">
    <name type="scientific">Neisseria musculi</name>
    <dbReference type="NCBI Taxonomy" id="1815583"/>
    <lineage>
        <taxon>Bacteria</taxon>
        <taxon>Pseudomonadati</taxon>
        <taxon>Pseudomonadota</taxon>
        <taxon>Betaproteobacteria</taxon>
        <taxon>Neisseriales</taxon>
        <taxon>Neisseriaceae</taxon>
        <taxon>Neisseria</taxon>
    </lineage>
</organism>
<keyword evidence="3" id="KW-1185">Reference proteome</keyword>
<feature type="region of interest" description="Disordered" evidence="1">
    <location>
        <begin position="135"/>
        <end position="202"/>
    </location>
</feature>
<evidence type="ECO:0000313" key="3">
    <source>
        <dbReference type="Proteomes" id="UP000516412"/>
    </source>
</evidence>
<dbReference type="InterPro" id="IPR014118">
    <property type="entry name" value="T4SS_TraV"/>
</dbReference>
<protein>
    <submittedName>
        <fullName evidence="2">Type IV conjugative transfer system protein TraV</fullName>
    </submittedName>
</protein>
<accession>A0A7H1MCY2</accession>
<name>A0A7H1MCY2_9NEIS</name>
<dbReference type="NCBIfam" id="TIGR02747">
    <property type="entry name" value="TraV"/>
    <property type="match status" value="1"/>
</dbReference>
<dbReference type="Pfam" id="PF09676">
    <property type="entry name" value="TraV"/>
    <property type="match status" value="1"/>
</dbReference>
<dbReference type="EMBL" id="CP060414">
    <property type="protein sequence ID" value="QNT59497.1"/>
    <property type="molecule type" value="Genomic_DNA"/>
</dbReference>
<dbReference type="KEGG" id="nmus:H7A79_0784"/>
<feature type="compositionally biased region" description="Low complexity" evidence="1">
    <location>
        <begin position="164"/>
        <end position="178"/>
    </location>
</feature>
<evidence type="ECO:0000256" key="1">
    <source>
        <dbReference type="SAM" id="MobiDB-lite"/>
    </source>
</evidence>
<dbReference type="Proteomes" id="UP000516412">
    <property type="component" value="Chromosome"/>
</dbReference>
<gene>
    <name evidence="2" type="primary">traV</name>
    <name evidence="2" type="ORF">H7A79_0784</name>
</gene>
<sequence length="202" mass="22045">MDMKLIPACFIAIMLGGCSSMFNIDNNITECSTSGRGTPCVSVRAAYHASQGYDPEAEVTAMEENGRMSRQNAKKSISPFAPQPIQNASDYPSPLLNQAKVMRVWINSYEDEDGNLVYPTRVYTEVEQRKWDTGYSLKRSGDNKGKRVTPLVPKSTPPQKALAEEPASASEAAKTAQSQGEETDSNEQIPNSLPQGLIAPLQ</sequence>
<dbReference type="PROSITE" id="PS51257">
    <property type="entry name" value="PROKAR_LIPOPROTEIN"/>
    <property type="match status" value="1"/>
</dbReference>
<evidence type="ECO:0000313" key="2">
    <source>
        <dbReference type="EMBL" id="QNT59497.1"/>
    </source>
</evidence>
<proteinExistence type="predicted"/>